<keyword evidence="3" id="KW-1185">Reference proteome</keyword>
<keyword evidence="1" id="KW-0732">Signal</keyword>
<organism evidence="2 3">
    <name type="scientific">Ancylobacter oerskovii</name>
    <dbReference type="NCBI Taxonomy" id="459519"/>
    <lineage>
        <taxon>Bacteria</taxon>
        <taxon>Pseudomonadati</taxon>
        <taxon>Pseudomonadota</taxon>
        <taxon>Alphaproteobacteria</taxon>
        <taxon>Hyphomicrobiales</taxon>
        <taxon>Xanthobacteraceae</taxon>
        <taxon>Ancylobacter</taxon>
    </lineage>
</organism>
<dbReference type="EMBL" id="JBHUHD010000001">
    <property type="protein sequence ID" value="MFD2138910.1"/>
    <property type="molecule type" value="Genomic_DNA"/>
</dbReference>
<sequence>MASRRLAFARLIAALFALAFTLAGPVTAASAMAVRLAAPVAGEAPAGAMPCHESAAARAEAALGHAGDGTMARVDAGMPAKMAHEGSADGNGALSHLCCVLTCLMVPPLDAALLATPLAVSAAPKARPAAPLFGTGLARPDPPPRTT</sequence>
<feature type="chain" id="PRO_5046794025" description="DUF2946 domain-containing protein" evidence="1">
    <location>
        <begin position="29"/>
        <end position="147"/>
    </location>
</feature>
<feature type="signal peptide" evidence="1">
    <location>
        <begin position="1"/>
        <end position="28"/>
    </location>
</feature>
<accession>A0ABW4YRF0</accession>
<protein>
    <recommendedName>
        <fullName evidence="4">DUF2946 domain-containing protein</fullName>
    </recommendedName>
</protein>
<proteinExistence type="predicted"/>
<evidence type="ECO:0000313" key="3">
    <source>
        <dbReference type="Proteomes" id="UP001597299"/>
    </source>
</evidence>
<gene>
    <name evidence="2" type="ORF">ACFSNC_00710</name>
</gene>
<dbReference type="RefSeq" id="WP_213355347.1">
    <property type="nucleotide sequence ID" value="NZ_JAHBGB010000044.1"/>
</dbReference>
<comment type="caution">
    <text evidence="2">The sequence shown here is derived from an EMBL/GenBank/DDBJ whole genome shotgun (WGS) entry which is preliminary data.</text>
</comment>
<name>A0ABW4YRF0_9HYPH</name>
<reference evidence="3" key="1">
    <citation type="journal article" date="2019" name="Int. J. Syst. Evol. Microbiol.">
        <title>The Global Catalogue of Microorganisms (GCM) 10K type strain sequencing project: providing services to taxonomists for standard genome sequencing and annotation.</title>
        <authorList>
            <consortium name="The Broad Institute Genomics Platform"/>
            <consortium name="The Broad Institute Genome Sequencing Center for Infectious Disease"/>
            <person name="Wu L."/>
            <person name="Ma J."/>
        </authorList>
    </citation>
    <scope>NUCLEOTIDE SEQUENCE [LARGE SCALE GENOMIC DNA]</scope>
    <source>
        <strain evidence="3">CCM 7435</strain>
    </source>
</reference>
<evidence type="ECO:0008006" key="4">
    <source>
        <dbReference type="Google" id="ProtNLM"/>
    </source>
</evidence>
<evidence type="ECO:0000313" key="2">
    <source>
        <dbReference type="EMBL" id="MFD2138910.1"/>
    </source>
</evidence>
<evidence type="ECO:0000256" key="1">
    <source>
        <dbReference type="SAM" id="SignalP"/>
    </source>
</evidence>
<dbReference type="Proteomes" id="UP001597299">
    <property type="component" value="Unassembled WGS sequence"/>
</dbReference>